<reference evidence="1" key="1">
    <citation type="submission" date="2020-04" db="EMBL/GenBank/DDBJ databases">
        <authorList>
            <person name="Alioto T."/>
            <person name="Alioto T."/>
            <person name="Gomez Garrido J."/>
        </authorList>
    </citation>
    <scope>NUCLEOTIDE SEQUENCE</scope>
    <source>
        <strain evidence="1">A484AB</strain>
    </source>
</reference>
<keyword evidence="2" id="KW-1185">Reference proteome</keyword>
<sequence>MSPLFVRVFLVMNGIFRVQISFTFAQNTCGSHSDCNSDYVCCRSVVSTKFRCRKRMFDNTSTTRSCFGYDCANNNDCTGFKGGKKLCCRSNRCGPCPQCVANSDCSRLRFCCKKAWYEEARCSSTCIGESCQNNFHCATNECCSSGRCVICSYPSCRSHSDCPIGQYCCDKQNHGQCQRRCVGEYCNFDKDCAVMEHCVLRKCRKGAKCQTSADCGDWPYCCKLYSYDNAVCAQSCIGGMCIHDNDCGAPDECCLNRRCLICGDSCTSSLDCFSEAYCCKTTTFGENKCASKCIEESCIESQNCVKPNTWCVGGTCTDTKECNTSTDCITSDGKQYNCCINSASNVCSKSCVAQECSSDKDCASTECCKDSVCISQSKCGWEFPNWLVGVFVAIAVVVVIALFACYSRSKIRQLNRRQSDENAQQNIVFSGNEHERVQNIYSDPPSESSISLNTRLHVSPPETQEQIYYSISRASHDDFIEMVELPAPQFENDVSHERDQSTPNYPLASSGDHIRRTDNPNKYSMIPGIFDRSYVH</sequence>
<evidence type="ECO:0000313" key="2">
    <source>
        <dbReference type="Proteomes" id="UP001152795"/>
    </source>
</evidence>
<dbReference type="EMBL" id="CACRXK020006194">
    <property type="protein sequence ID" value="CAB4008672.1"/>
    <property type="molecule type" value="Genomic_DNA"/>
</dbReference>
<protein>
    <submittedName>
        <fullName evidence="1">Uncharacterized protein</fullName>
    </submittedName>
</protein>
<gene>
    <name evidence="1" type="ORF">PACLA_8A004076</name>
</gene>
<dbReference type="Proteomes" id="UP001152795">
    <property type="component" value="Unassembled WGS sequence"/>
</dbReference>
<proteinExistence type="predicted"/>
<comment type="caution">
    <text evidence="1">The sequence shown here is derived from an EMBL/GenBank/DDBJ whole genome shotgun (WGS) entry which is preliminary data.</text>
</comment>
<organism evidence="1 2">
    <name type="scientific">Paramuricea clavata</name>
    <name type="common">Red gorgonian</name>
    <name type="synonym">Violescent sea-whip</name>
    <dbReference type="NCBI Taxonomy" id="317549"/>
    <lineage>
        <taxon>Eukaryota</taxon>
        <taxon>Metazoa</taxon>
        <taxon>Cnidaria</taxon>
        <taxon>Anthozoa</taxon>
        <taxon>Octocorallia</taxon>
        <taxon>Malacalcyonacea</taxon>
        <taxon>Plexauridae</taxon>
        <taxon>Paramuricea</taxon>
    </lineage>
</organism>
<accession>A0A7D9EJE1</accession>
<name>A0A7D9EJE1_PARCT</name>
<dbReference type="OrthoDB" id="5990311at2759"/>
<dbReference type="AlphaFoldDB" id="A0A7D9EJE1"/>
<evidence type="ECO:0000313" key="1">
    <source>
        <dbReference type="EMBL" id="CAB4008672.1"/>
    </source>
</evidence>